<gene>
    <name evidence="2" type="ORF">ACFSBL_18935</name>
</gene>
<keyword evidence="2" id="KW-0328">Glycosyltransferase</keyword>
<name>A0ABD6DP21_9EURY</name>
<proteinExistence type="predicted"/>
<evidence type="ECO:0000313" key="2">
    <source>
        <dbReference type="EMBL" id="MFD1647773.1"/>
    </source>
</evidence>
<organism evidence="2 3">
    <name type="scientific">Haloarchaeobius litoreus</name>
    <dbReference type="NCBI Taxonomy" id="755306"/>
    <lineage>
        <taxon>Archaea</taxon>
        <taxon>Methanobacteriati</taxon>
        <taxon>Methanobacteriota</taxon>
        <taxon>Stenosarchaea group</taxon>
        <taxon>Halobacteria</taxon>
        <taxon>Halobacteriales</taxon>
        <taxon>Halorubellaceae</taxon>
        <taxon>Haloarchaeobius</taxon>
    </lineage>
</organism>
<feature type="domain" description="Glycosyltransferase subfamily 4-like N-terminal" evidence="1">
    <location>
        <begin position="34"/>
        <end position="140"/>
    </location>
</feature>
<evidence type="ECO:0000313" key="3">
    <source>
        <dbReference type="Proteomes" id="UP001597034"/>
    </source>
</evidence>
<keyword evidence="3" id="KW-1185">Reference proteome</keyword>
<accession>A0ABD6DP21</accession>
<dbReference type="Gene3D" id="3.40.50.2000">
    <property type="entry name" value="Glycogen Phosphorylase B"/>
    <property type="match status" value="2"/>
</dbReference>
<dbReference type="AlphaFoldDB" id="A0ABD6DP21"/>
<dbReference type="GO" id="GO:0016757">
    <property type="term" value="F:glycosyltransferase activity"/>
    <property type="evidence" value="ECO:0007669"/>
    <property type="project" value="UniProtKB-KW"/>
</dbReference>
<dbReference type="Proteomes" id="UP001597034">
    <property type="component" value="Unassembled WGS sequence"/>
</dbReference>
<dbReference type="SUPFAM" id="SSF53756">
    <property type="entry name" value="UDP-Glycosyltransferase/glycogen phosphorylase"/>
    <property type="match status" value="1"/>
</dbReference>
<dbReference type="Pfam" id="PF13692">
    <property type="entry name" value="Glyco_trans_1_4"/>
    <property type="match status" value="1"/>
</dbReference>
<dbReference type="InterPro" id="IPR028098">
    <property type="entry name" value="Glyco_trans_4-like_N"/>
</dbReference>
<dbReference type="EMBL" id="JBHUDO010000004">
    <property type="protein sequence ID" value="MFD1647773.1"/>
    <property type="molecule type" value="Genomic_DNA"/>
</dbReference>
<comment type="caution">
    <text evidence="2">The sequence shown here is derived from an EMBL/GenBank/DDBJ whole genome shotgun (WGS) entry which is preliminary data.</text>
</comment>
<dbReference type="PANTHER" id="PTHR12526">
    <property type="entry name" value="GLYCOSYLTRANSFERASE"/>
    <property type="match status" value="1"/>
</dbReference>
<keyword evidence="2" id="KW-0808">Transferase</keyword>
<sequence length="310" mass="33941">MTVQVLNLVTTAEATFYQKQCSALAERGIEQETVAVPESWSADGQRSPISYARLVPRTLRRARDGFDLVHANNGLTTPAALAQVRLPVVVSLWGTDLFGRFGAVSRVTAGRADAVIVMTEGMAAALDTDAHVIPHGVDLDVFEPMPQDAARDRLGWRSDRYYVLFPYSKERAVKNYPRARRVVDEAARYLDRPVELATVSGVDHHDMVRYYAASDALVLTSRHEGSTNAVKEALACDTPVVSVDVGDVAERLAGTERSRVCRSDEELVTGLAEVLPSEGEPGGERRAVTDLGLDRMAERIESVYRSVLAE</sequence>
<protein>
    <submittedName>
        <fullName evidence="2">Glycosyltransferase</fullName>
        <ecNumber evidence="2">2.4.-.-</ecNumber>
    </submittedName>
</protein>
<reference evidence="2 3" key="1">
    <citation type="journal article" date="2019" name="Int. J. Syst. Evol. Microbiol.">
        <title>The Global Catalogue of Microorganisms (GCM) 10K type strain sequencing project: providing services to taxonomists for standard genome sequencing and annotation.</title>
        <authorList>
            <consortium name="The Broad Institute Genomics Platform"/>
            <consortium name="The Broad Institute Genome Sequencing Center for Infectious Disease"/>
            <person name="Wu L."/>
            <person name="Ma J."/>
        </authorList>
    </citation>
    <scope>NUCLEOTIDE SEQUENCE [LARGE SCALE GENOMIC DNA]</scope>
    <source>
        <strain evidence="2 3">CGMCC 1.10390</strain>
    </source>
</reference>
<dbReference type="RefSeq" id="WP_256401748.1">
    <property type="nucleotide sequence ID" value="NZ_JANHJR010000004.1"/>
</dbReference>
<dbReference type="Pfam" id="PF13439">
    <property type="entry name" value="Glyco_transf_4"/>
    <property type="match status" value="1"/>
</dbReference>
<dbReference type="EC" id="2.4.-.-" evidence="2"/>
<evidence type="ECO:0000259" key="1">
    <source>
        <dbReference type="Pfam" id="PF13439"/>
    </source>
</evidence>